<comment type="similarity">
    <text evidence="1">Belongs to the short-chain dehydrogenases/reductases (SDR) family.</text>
</comment>
<organism evidence="3 4">
    <name type="scientific">Devosia insulae DS-56</name>
    <dbReference type="NCBI Taxonomy" id="1116389"/>
    <lineage>
        <taxon>Bacteria</taxon>
        <taxon>Pseudomonadati</taxon>
        <taxon>Pseudomonadota</taxon>
        <taxon>Alphaproteobacteria</taxon>
        <taxon>Hyphomicrobiales</taxon>
        <taxon>Devosiaceae</taxon>
        <taxon>Devosia</taxon>
    </lineage>
</organism>
<dbReference type="OrthoDB" id="9810734at2"/>
<dbReference type="GO" id="GO:0016020">
    <property type="term" value="C:membrane"/>
    <property type="evidence" value="ECO:0007669"/>
    <property type="project" value="TreeGrafter"/>
</dbReference>
<dbReference type="CDD" id="cd05233">
    <property type="entry name" value="SDR_c"/>
    <property type="match status" value="1"/>
</dbReference>
<accession>A0A1E5XJB6</accession>
<evidence type="ECO:0000256" key="2">
    <source>
        <dbReference type="ARBA" id="ARBA00023002"/>
    </source>
</evidence>
<dbReference type="SUPFAM" id="SSF51735">
    <property type="entry name" value="NAD(P)-binding Rossmann-fold domains"/>
    <property type="match status" value="1"/>
</dbReference>
<dbReference type="RefSeq" id="WP_069912095.1">
    <property type="nucleotide sequence ID" value="NZ_LAJE02000363.1"/>
</dbReference>
<proteinExistence type="inferred from homology"/>
<dbReference type="Gene3D" id="3.40.50.720">
    <property type="entry name" value="NAD(P)-binding Rossmann-like Domain"/>
    <property type="match status" value="1"/>
</dbReference>
<dbReference type="GO" id="GO:0016491">
    <property type="term" value="F:oxidoreductase activity"/>
    <property type="evidence" value="ECO:0007669"/>
    <property type="project" value="UniProtKB-KW"/>
</dbReference>
<protein>
    <recommendedName>
        <fullName evidence="5">Short-chain dehydrogenase</fullName>
    </recommendedName>
</protein>
<dbReference type="InterPro" id="IPR036291">
    <property type="entry name" value="NAD(P)-bd_dom_sf"/>
</dbReference>
<evidence type="ECO:0000256" key="1">
    <source>
        <dbReference type="ARBA" id="ARBA00006484"/>
    </source>
</evidence>
<dbReference type="PANTHER" id="PTHR44196">
    <property type="entry name" value="DEHYDROGENASE/REDUCTASE SDR FAMILY MEMBER 7B"/>
    <property type="match status" value="1"/>
</dbReference>
<dbReference type="AlphaFoldDB" id="A0A1E5XJB6"/>
<evidence type="ECO:0000313" key="3">
    <source>
        <dbReference type="EMBL" id="OEO28614.1"/>
    </source>
</evidence>
<dbReference type="PANTHER" id="PTHR44196:SF1">
    <property type="entry name" value="DEHYDROGENASE_REDUCTASE SDR FAMILY MEMBER 7B"/>
    <property type="match status" value="1"/>
</dbReference>
<reference evidence="3 4" key="1">
    <citation type="journal article" date="2015" name="Genome Announc.">
        <title>Genome Assemblies of Three Soil-Associated Devosia species: D. insulae, D. limi, and D. soli.</title>
        <authorList>
            <person name="Hassan Y.I."/>
            <person name="Lepp D."/>
            <person name="Zhou T."/>
        </authorList>
    </citation>
    <scope>NUCLEOTIDE SEQUENCE [LARGE SCALE GENOMIC DNA]</scope>
    <source>
        <strain evidence="3 4">DS-56</strain>
    </source>
</reference>
<keyword evidence="2" id="KW-0560">Oxidoreductase</keyword>
<dbReference type="EMBL" id="LAJE02000363">
    <property type="protein sequence ID" value="OEO28614.1"/>
    <property type="molecule type" value="Genomic_DNA"/>
</dbReference>
<name>A0A1E5XJB6_9HYPH</name>
<dbReference type="InterPro" id="IPR002347">
    <property type="entry name" value="SDR_fam"/>
</dbReference>
<sequence length="246" mass="25890">MGLEGKTIAITGAARGLGAALAIVAADRGMIPLLLGRNAAGIGAVADAIEQRTGKRPDAFVCDLADPLSLTGAASKIATVHPELDILVNSGSQWVGGAYQAMTDAQIAAIVDSTVTGTMALTRRLLPLLLKRPEADIHTVVSMSGLPYARMRGSSVPFVAAKHAQNGFVQALTEEMAGSSVRVTSVYPGHIEDTSPLEENWDHPRGVEDALSDKDVVESILFVLGQPRNVAIRSLVIERARTEFLS</sequence>
<keyword evidence="4" id="KW-1185">Reference proteome</keyword>
<dbReference type="PRINTS" id="PR00081">
    <property type="entry name" value="GDHRDH"/>
</dbReference>
<evidence type="ECO:0000313" key="4">
    <source>
        <dbReference type="Proteomes" id="UP000095463"/>
    </source>
</evidence>
<comment type="caution">
    <text evidence="3">The sequence shown here is derived from an EMBL/GenBank/DDBJ whole genome shotgun (WGS) entry which is preliminary data.</text>
</comment>
<dbReference type="Proteomes" id="UP000095463">
    <property type="component" value="Unassembled WGS sequence"/>
</dbReference>
<evidence type="ECO:0008006" key="5">
    <source>
        <dbReference type="Google" id="ProtNLM"/>
    </source>
</evidence>
<gene>
    <name evidence="3" type="ORF">VW23_004010</name>
</gene>
<dbReference type="Pfam" id="PF00106">
    <property type="entry name" value="adh_short"/>
    <property type="match status" value="1"/>
</dbReference>